<dbReference type="CDD" id="cd06974">
    <property type="entry name" value="TerD_like"/>
    <property type="match status" value="1"/>
</dbReference>
<sequence length="189" mass="20170">MSAGPMARGSNVALTRELPHLTTAVLGVQWGAGSDPALAENLQYAAILCDAAGSASSSDDFVFFNQVVSADLSVARLEAALGDDEEQIEVHLPDVPAAVHRIVVVLYLNEGSPRRRTLGQLRECHVRVLDGATDQQVVRSVNLAETFGAETAVVLGELYRHRDDWKFKVVGQGYSAGLAGIADQYGLPL</sequence>
<comment type="caution">
    <text evidence="3">The sequence shown here is derived from an EMBL/GenBank/DDBJ whole genome shotgun (WGS) entry which is preliminary data.</text>
</comment>
<dbReference type="PANTHER" id="PTHR32097">
    <property type="entry name" value="CAMP-BINDING PROTEIN 1-RELATED"/>
    <property type="match status" value="1"/>
</dbReference>
<dbReference type="EMBL" id="JAFBBO010000001">
    <property type="protein sequence ID" value="MBM7479079.1"/>
    <property type="molecule type" value="Genomic_DNA"/>
</dbReference>
<reference evidence="3 4" key="1">
    <citation type="submission" date="2021-01" db="EMBL/GenBank/DDBJ databases">
        <title>Sequencing the genomes of 1000 actinobacteria strains.</title>
        <authorList>
            <person name="Klenk H.-P."/>
        </authorList>
    </citation>
    <scope>NUCLEOTIDE SEQUENCE [LARGE SCALE GENOMIC DNA]</scope>
    <source>
        <strain evidence="3 4">DSM 46000</strain>
    </source>
</reference>
<dbReference type="Pfam" id="PF02342">
    <property type="entry name" value="TerD"/>
    <property type="match status" value="1"/>
</dbReference>
<dbReference type="PANTHER" id="PTHR32097:SF4">
    <property type="entry name" value="GENERAL STRESS PROTEIN 16U"/>
    <property type="match status" value="1"/>
</dbReference>
<protein>
    <submittedName>
        <fullName evidence="3">Tellurium resistance protein TerD</fullName>
    </submittedName>
</protein>
<accession>A0ABS2LF77</accession>
<dbReference type="Proteomes" id="UP000698059">
    <property type="component" value="Unassembled WGS sequence"/>
</dbReference>
<dbReference type="RefSeq" id="WP_205307069.1">
    <property type="nucleotide sequence ID" value="NZ_BAAAVF010000009.1"/>
</dbReference>
<evidence type="ECO:0000313" key="3">
    <source>
        <dbReference type="EMBL" id="MBM7479079.1"/>
    </source>
</evidence>
<evidence type="ECO:0000256" key="1">
    <source>
        <dbReference type="ARBA" id="ARBA00008775"/>
    </source>
</evidence>
<evidence type="ECO:0000259" key="2">
    <source>
        <dbReference type="Pfam" id="PF02342"/>
    </source>
</evidence>
<organism evidence="3 4">
    <name type="scientific">Oerskovia jenensis</name>
    <dbReference type="NCBI Taxonomy" id="162169"/>
    <lineage>
        <taxon>Bacteria</taxon>
        <taxon>Bacillati</taxon>
        <taxon>Actinomycetota</taxon>
        <taxon>Actinomycetes</taxon>
        <taxon>Micrococcales</taxon>
        <taxon>Cellulomonadaceae</taxon>
        <taxon>Oerskovia</taxon>
    </lineage>
</organism>
<dbReference type="InterPro" id="IPR051324">
    <property type="entry name" value="Stress/Tellurium_Resist"/>
</dbReference>
<dbReference type="Gene3D" id="2.60.60.30">
    <property type="entry name" value="sav2460 like domains"/>
    <property type="match status" value="1"/>
</dbReference>
<name>A0ABS2LF77_9CELL</name>
<feature type="domain" description="TerD" evidence="2">
    <location>
        <begin position="6"/>
        <end position="185"/>
    </location>
</feature>
<evidence type="ECO:0000313" key="4">
    <source>
        <dbReference type="Proteomes" id="UP000698059"/>
    </source>
</evidence>
<gene>
    <name evidence="3" type="ORF">JOD49_001999</name>
</gene>
<dbReference type="InterPro" id="IPR003325">
    <property type="entry name" value="TerD"/>
</dbReference>
<keyword evidence="4" id="KW-1185">Reference proteome</keyword>
<proteinExistence type="inferred from homology"/>
<comment type="similarity">
    <text evidence="1">Belongs to the CAPAB/TerDEXZ family.</text>
</comment>